<evidence type="ECO:0000313" key="2">
    <source>
        <dbReference type="EMBL" id="RIB25992.1"/>
    </source>
</evidence>
<dbReference type="PANTHER" id="PTHR24111:SF0">
    <property type="entry name" value="LEUCINE-RICH REPEAT-CONTAINING PROTEIN"/>
    <property type="match status" value="1"/>
</dbReference>
<dbReference type="InterPro" id="IPR032675">
    <property type="entry name" value="LRR_dom_sf"/>
</dbReference>
<evidence type="ECO:0000256" key="1">
    <source>
        <dbReference type="ARBA" id="ARBA00022737"/>
    </source>
</evidence>
<dbReference type="InterPro" id="IPR052201">
    <property type="entry name" value="LRR-containing_regulator"/>
</dbReference>
<protein>
    <submittedName>
        <fullName evidence="2">Uncharacterized protein</fullName>
    </submittedName>
</protein>
<dbReference type="EMBL" id="QKWP01000153">
    <property type="protein sequence ID" value="RIB25992.1"/>
    <property type="molecule type" value="Genomic_DNA"/>
</dbReference>
<accession>A0A397VW57</accession>
<gene>
    <name evidence="2" type="ORF">C2G38_2066044</name>
</gene>
<dbReference type="InterPro" id="IPR001611">
    <property type="entry name" value="Leu-rich_rpt"/>
</dbReference>
<sequence length="88" mass="9553">MLNSLNLNNNKLGSEVGKALADALCKNSTLTSLELGQNKLVSEGGKALADALCKNITLTYLDIRNNSINFKLTSNNPNIKILQDRIHV</sequence>
<dbReference type="Pfam" id="PF13516">
    <property type="entry name" value="LRR_6"/>
    <property type="match status" value="3"/>
</dbReference>
<dbReference type="OrthoDB" id="120976at2759"/>
<evidence type="ECO:0000313" key="3">
    <source>
        <dbReference type="Proteomes" id="UP000266673"/>
    </source>
</evidence>
<organism evidence="2 3">
    <name type="scientific">Gigaspora rosea</name>
    <dbReference type="NCBI Taxonomy" id="44941"/>
    <lineage>
        <taxon>Eukaryota</taxon>
        <taxon>Fungi</taxon>
        <taxon>Fungi incertae sedis</taxon>
        <taxon>Mucoromycota</taxon>
        <taxon>Glomeromycotina</taxon>
        <taxon>Glomeromycetes</taxon>
        <taxon>Diversisporales</taxon>
        <taxon>Gigasporaceae</taxon>
        <taxon>Gigaspora</taxon>
    </lineage>
</organism>
<reference evidence="2 3" key="1">
    <citation type="submission" date="2018-06" db="EMBL/GenBank/DDBJ databases">
        <title>Comparative genomics reveals the genomic features of Rhizophagus irregularis, R. cerebriforme, R. diaphanum and Gigaspora rosea, and their symbiotic lifestyle signature.</title>
        <authorList>
            <person name="Morin E."/>
            <person name="San Clemente H."/>
            <person name="Chen E.C.H."/>
            <person name="De La Providencia I."/>
            <person name="Hainaut M."/>
            <person name="Kuo A."/>
            <person name="Kohler A."/>
            <person name="Murat C."/>
            <person name="Tang N."/>
            <person name="Roy S."/>
            <person name="Loubradou J."/>
            <person name="Henrissat B."/>
            <person name="Grigoriev I.V."/>
            <person name="Corradi N."/>
            <person name="Roux C."/>
            <person name="Martin F.M."/>
        </authorList>
    </citation>
    <scope>NUCLEOTIDE SEQUENCE [LARGE SCALE GENOMIC DNA]</scope>
    <source>
        <strain evidence="2 3">DAOM 194757</strain>
    </source>
</reference>
<dbReference type="SUPFAM" id="SSF52047">
    <property type="entry name" value="RNI-like"/>
    <property type="match status" value="1"/>
</dbReference>
<dbReference type="AlphaFoldDB" id="A0A397VW57"/>
<proteinExistence type="predicted"/>
<dbReference type="PANTHER" id="PTHR24111">
    <property type="entry name" value="LEUCINE-RICH REPEAT-CONTAINING PROTEIN 34"/>
    <property type="match status" value="1"/>
</dbReference>
<comment type="caution">
    <text evidence="2">The sequence shown here is derived from an EMBL/GenBank/DDBJ whole genome shotgun (WGS) entry which is preliminary data.</text>
</comment>
<name>A0A397VW57_9GLOM</name>
<dbReference type="Gene3D" id="3.80.10.10">
    <property type="entry name" value="Ribonuclease Inhibitor"/>
    <property type="match status" value="1"/>
</dbReference>
<keyword evidence="1" id="KW-0677">Repeat</keyword>
<dbReference type="Proteomes" id="UP000266673">
    <property type="component" value="Unassembled WGS sequence"/>
</dbReference>
<keyword evidence="3" id="KW-1185">Reference proteome</keyword>